<feature type="signal peptide" evidence="1">
    <location>
        <begin position="1"/>
        <end position="18"/>
    </location>
</feature>
<dbReference type="RefSeq" id="WP_118104130.1">
    <property type="nucleotide sequence ID" value="NZ_JBBNMD010000024.1"/>
</dbReference>
<proteinExistence type="predicted"/>
<keyword evidence="1" id="KW-0732">Signal</keyword>
<feature type="chain" id="PRO_5019098327" evidence="1">
    <location>
        <begin position="19"/>
        <end position="179"/>
    </location>
</feature>
<dbReference type="Proteomes" id="UP000284434">
    <property type="component" value="Unassembled WGS sequence"/>
</dbReference>
<evidence type="ECO:0000313" key="2">
    <source>
        <dbReference type="EMBL" id="RGY05705.1"/>
    </source>
</evidence>
<dbReference type="AlphaFoldDB" id="A0A413IAH5"/>
<gene>
    <name evidence="2" type="ORF">DXA53_11705</name>
</gene>
<evidence type="ECO:0000256" key="1">
    <source>
        <dbReference type="SAM" id="SignalP"/>
    </source>
</evidence>
<comment type="caution">
    <text evidence="2">The sequence shown here is derived from an EMBL/GenBank/DDBJ whole genome shotgun (WGS) entry which is preliminary data.</text>
</comment>
<evidence type="ECO:0000313" key="3">
    <source>
        <dbReference type="Proteomes" id="UP000284434"/>
    </source>
</evidence>
<reference evidence="2 3" key="1">
    <citation type="submission" date="2018-08" db="EMBL/GenBank/DDBJ databases">
        <title>A genome reference for cultivated species of the human gut microbiota.</title>
        <authorList>
            <person name="Zou Y."/>
            <person name="Xue W."/>
            <person name="Luo G."/>
        </authorList>
    </citation>
    <scope>NUCLEOTIDE SEQUENCE [LARGE SCALE GENOMIC DNA]</scope>
    <source>
        <strain evidence="2 3">OF03-11</strain>
    </source>
</reference>
<organism evidence="2 3">
    <name type="scientific">Odoribacter splanchnicus</name>
    <dbReference type="NCBI Taxonomy" id="28118"/>
    <lineage>
        <taxon>Bacteria</taxon>
        <taxon>Pseudomonadati</taxon>
        <taxon>Bacteroidota</taxon>
        <taxon>Bacteroidia</taxon>
        <taxon>Bacteroidales</taxon>
        <taxon>Odoribacteraceae</taxon>
        <taxon>Odoribacter</taxon>
    </lineage>
</organism>
<sequence length="179" mass="21005">MKTWACILLVWLTFPVVARVQPEAEADSLIMKRFLNLDSLGGRQCREYLVEEADKMVQRYAPEYYREIEPPLIDRMIVGSKNDTLSAGKMRSDHEGRAYYMVTYPHDPDYEYMHAGFSVRVYFWTDNGVAFWLEGGAGWGLVGISESWMYNDPEYILHYKWVAPRKPRAEKVIDYRNLD</sequence>
<accession>A0A413IAH5</accession>
<protein>
    <submittedName>
        <fullName evidence="2">Uncharacterized protein</fullName>
    </submittedName>
</protein>
<dbReference type="EMBL" id="QSCO01000016">
    <property type="protein sequence ID" value="RGY05705.1"/>
    <property type="molecule type" value="Genomic_DNA"/>
</dbReference>
<name>A0A413IAH5_9BACT</name>